<protein>
    <submittedName>
        <fullName evidence="2">Uncharacterized protein</fullName>
    </submittedName>
</protein>
<evidence type="ECO:0000256" key="1">
    <source>
        <dbReference type="SAM" id="Phobius"/>
    </source>
</evidence>
<dbReference type="AlphaFoldDB" id="X1K0I4"/>
<keyword evidence="1" id="KW-1133">Transmembrane helix</keyword>
<sequence>MGQLSAGLVGRRSHYLGLCLMSDTRKLRLTDKLGYLNTEDLAPVGGCNFLCLSDRQVAIIRGFVYPFARWPTRTVLPIDGYRYMTDPDTFAELIPELDDLELQISGGSTMSCQQVADAITALAAAIAEAGAGPPDVCETNVYCGGGPIGGVAGELATLTNEELLGPGAPDYPTEPDPPEGFETWEEYRLYKCQAAHYIWGQMRALAVANQLLAGFQVTAAMVAPVVAGLLGAFPVAFTPATFVVLVGAMVGVGVVSAYAFVAFEQWITYWDDHKTDIICGLYWSGAGADAVTVLKEISEAAILAITWEGVLAGLQGATAPLMGTILSDIIDVPMVSPLFQLVVQISVPYADCTACTRPGTVLMTAQEEPYNLLVIGDETWGWGQTSGEQGYYVANETIGYITFTPDVDTVQVRIRGEYYFEQVSWSVVQWDIMGVCQAGVPLSNGGWQQVDWTGDAVMSKDVQYTFKVSSVAHNDTWNRKFLIESVVAGHNPILIGGVSYT</sequence>
<dbReference type="EMBL" id="BARV01000565">
    <property type="protein sequence ID" value="GAH99977.1"/>
    <property type="molecule type" value="Genomic_DNA"/>
</dbReference>
<comment type="caution">
    <text evidence="2">The sequence shown here is derived from an EMBL/GenBank/DDBJ whole genome shotgun (WGS) entry which is preliminary data.</text>
</comment>
<accession>X1K0I4</accession>
<feature type="transmembrane region" description="Helical" evidence="1">
    <location>
        <begin position="242"/>
        <end position="263"/>
    </location>
</feature>
<reference evidence="2" key="1">
    <citation type="journal article" date="2014" name="Front. Microbiol.">
        <title>High frequency of phylogenetically diverse reductive dehalogenase-homologous genes in deep subseafloor sedimentary metagenomes.</title>
        <authorList>
            <person name="Kawai M."/>
            <person name="Futagami T."/>
            <person name="Toyoda A."/>
            <person name="Takaki Y."/>
            <person name="Nishi S."/>
            <person name="Hori S."/>
            <person name="Arai W."/>
            <person name="Tsubouchi T."/>
            <person name="Morono Y."/>
            <person name="Uchiyama I."/>
            <person name="Ito T."/>
            <person name="Fujiyama A."/>
            <person name="Inagaki F."/>
            <person name="Takami H."/>
        </authorList>
    </citation>
    <scope>NUCLEOTIDE SEQUENCE</scope>
    <source>
        <strain evidence="2">Expedition CK06-06</strain>
    </source>
</reference>
<evidence type="ECO:0000313" key="2">
    <source>
        <dbReference type="EMBL" id="GAH99977.1"/>
    </source>
</evidence>
<keyword evidence="1" id="KW-0812">Transmembrane</keyword>
<feature type="transmembrane region" description="Helical" evidence="1">
    <location>
        <begin position="211"/>
        <end position="236"/>
    </location>
</feature>
<organism evidence="2">
    <name type="scientific">marine sediment metagenome</name>
    <dbReference type="NCBI Taxonomy" id="412755"/>
    <lineage>
        <taxon>unclassified sequences</taxon>
        <taxon>metagenomes</taxon>
        <taxon>ecological metagenomes</taxon>
    </lineage>
</organism>
<name>X1K0I4_9ZZZZ</name>
<gene>
    <name evidence="2" type="ORF">S06H3_02049</name>
</gene>
<proteinExistence type="predicted"/>
<keyword evidence="1" id="KW-0472">Membrane</keyword>